<keyword evidence="2" id="KW-0804">Transcription</keyword>
<evidence type="ECO:0000256" key="4">
    <source>
        <dbReference type="SAM" id="MobiDB-lite"/>
    </source>
</evidence>
<dbReference type="NCBIfam" id="TIGR01557">
    <property type="entry name" value="myb_SHAQKYF"/>
    <property type="match status" value="1"/>
</dbReference>
<feature type="region of interest" description="Disordered" evidence="4">
    <location>
        <begin position="41"/>
        <end position="86"/>
    </location>
</feature>
<dbReference type="SUPFAM" id="SSF46689">
    <property type="entry name" value="Homeodomain-like"/>
    <property type="match status" value="1"/>
</dbReference>
<evidence type="ECO:0000313" key="6">
    <source>
        <dbReference type="Proteomes" id="UP000631114"/>
    </source>
</evidence>
<protein>
    <submittedName>
        <fullName evidence="5">Uncharacterized protein</fullName>
    </submittedName>
</protein>
<comment type="caution">
    <text evidence="5">The sequence shown here is derived from an EMBL/GenBank/DDBJ whole genome shotgun (WGS) entry which is preliminary data.</text>
</comment>
<dbReference type="AlphaFoldDB" id="A0A835MBD4"/>
<organism evidence="5 6">
    <name type="scientific">Coptis chinensis</name>
    <dbReference type="NCBI Taxonomy" id="261450"/>
    <lineage>
        <taxon>Eukaryota</taxon>
        <taxon>Viridiplantae</taxon>
        <taxon>Streptophyta</taxon>
        <taxon>Embryophyta</taxon>
        <taxon>Tracheophyta</taxon>
        <taxon>Spermatophyta</taxon>
        <taxon>Magnoliopsida</taxon>
        <taxon>Ranunculales</taxon>
        <taxon>Ranunculaceae</taxon>
        <taxon>Coptidoideae</taxon>
        <taxon>Coptis</taxon>
    </lineage>
</organism>
<dbReference type="InterPro" id="IPR046955">
    <property type="entry name" value="PHR1-like"/>
</dbReference>
<evidence type="ECO:0000256" key="2">
    <source>
        <dbReference type="ARBA" id="ARBA00023163"/>
    </source>
</evidence>
<evidence type="ECO:0000256" key="3">
    <source>
        <dbReference type="ARBA" id="ARBA00023242"/>
    </source>
</evidence>
<evidence type="ECO:0000313" key="5">
    <source>
        <dbReference type="EMBL" id="KAF9626378.1"/>
    </source>
</evidence>
<gene>
    <name evidence="5" type="ORF">IFM89_033197</name>
</gene>
<dbReference type="EMBL" id="JADFTS010000001">
    <property type="protein sequence ID" value="KAF9626378.1"/>
    <property type="molecule type" value="Genomic_DNA"/>
</dbReference>
<keyword evidence="3" id="KW-0539">Nucleus</keyword>
<dbReference type="PANTHER" id="PTHR31499">
    <property type="entry name" value="MYB FAMILY TRANSCRIPTION FACTOR PHL11"/>
    <property type="match status" value="1"/>
</dbReference>
<sequence length="263" mass="30643">MTEEAMALERERDCVRKRWRQSMSNERRLLVRARDTYLRRQQRHNMTDEQRSLVRERETNLRRLRRKKTTDEQRSLQRERDRLRTREWRHNLSQNSMLMQGEPHQDSKSGEVDNLILESQVSDDPSLFLTRKEATSIVGRLILCVISKTCSLYNMYQARKFSTVGLVPHKAHSTEQHTNIGALVESPKHDSAPSGGNGKQRLRWTSELHDRFVDAITQLGGPDRATPKGVLRKYRLCKILAESPNDVEIDLQAGGLELNTNMR</sequence>
<dbReference type="PANTHER" id="PTHR31499:SF79">
    <property type="entry name" value="HTH MYB-TYPE DOMAIN-CONTAINING PROTEIN"/>
    <property type="match status" value="1"/>
</dbReference>
<keyword evidence="1" id="KW-0805">Transcription regulation</keyword>
<dbReference type="Proteomes" id="UP000631114">
    <property type="component" value="Unassembled WGS sequence"/>
</dbReference>
<dbReference type="InterPro" id="IPR009057">
    <property type="entry name" value="Homeodomain-like_sf"/>
</dbReference>
<dbReference type="Gene3D" id="1.10.10.60">
    <property type="entry name" value="Homeodomain-like"/>
    <property type="match status" value="1"/>
</dbReference>
<accession>A0A835MBD4</accession>
<dbReference type="OrthoDB" id="551907at2759"/>
<dbReference type="GO" id="GO:0003700">
    <property type="term" value="F:DNA-binding transcription factor activity"/>
    <property type="evidence" value="ECO:0007669"/>
    <property type="project" value="InterPro"/>
</dbReference>
<keyword evidence="6" id="KW-1185">Reference proteome</keyword>
<dbReference type="GO" id="GO:0003677">
    <property type="term" value="F:DNA binding"/>
    <property type="evidence" value="ECO:0007669"/>
    <property type="project" value="InterPro"/>
</dbReference>
<feature type="compositionally biased region" description="Basic and acidic residues" evidence="4">
    <location>
        <begin position="45"/>
        <end position="61"/>
    </location>
</feature>
<proteinExistence type="predicted"/>
<dbReference type="InterPro" id="IPR006447">
    <property type="entry name" value="Myb_dom_plants"/>
</dbReference>
<name>A0A835MBD4_9MAGN</name>
<reference evidence="5 6" key="1">
    <citation type="submission" date="2020-10" db="EMBL/GenBank/DDBJ databases">
        <title>The Coptis chinensis genome and diversification of protoberbering-type alkaloids.</title>
        <authorList>
            <person name="Wang B."/>
            <person name="Shu S."/>
            <person name="Song C."/>
            <person name="Liu Y."/>
        </authorList>
    </citation>
    <scope>NUCLEOTIDE SEQUENCE [LARGE SCALE GENOMIC DNA]</scope>
    <source>
        <strain evidence="5">HL-2020</strain>
        <tissue evidence="5">Leaf</tissue>
    </source>
</reference>
<feature type="compositionally biased region" description="Basic and acidic residues" evidence="4">
    <location>
        <begin position="69"/>
        <end position="86"/>
    </location>
</feature>
<evidence type="ECO:0000256" key="1">
    <source>
        <dbReference type="ARBA" id="ARBA00023015"/>
    </source>
</evidence>